<evidence type="ECO:0000313" key="16">
    <source>
        <dbReference type="Proteomes" id="UP000261231"/>
    </source>
</evidence>
<evidence type="ECO:0000313" key="14">
    <source>
        <dbReference type="EMBL" id="RGC43686.1"/>
    </source>
</evidence>
<proteinExistence type="inferred from homology"/>
<keyword evidence="8" id="KW-0414">Isoprene biosynthesis</keyword>
<dbReference type="Pfam" id="PF00348">
    <property type="entry name" value="polyprenyl_synt"/>
    <property type="match status" value="1"/>
</dbReference>
<evidence type="ECO:0000256" key="10">
    <source>
        <dbReference type="ARBA" id="ARBA00032873"/>
    </source>
</evidence>
<dbReference type="PROSITE" id="PS00723">
    <property type="entry name" value="POLYPRENYL_SYNTHASE_1"/>
    <property type="match status" value="1"/>
</dbReference>
<comment type="similarity">
    <text evidence="2 12">Belongs to the FPP/GGPP synthase family.</text>
</comment>
<keyword evidence="5 12" id="KW-0808">Transferase</keyword>
<evidence type="ECO:0000256" key="2">
    <source>
        <dbReference type="ARBA" id="ARBA00006706"/>
    </source>
</evidence>
<evidence type="ECO:0000256" key="12">
    <source>
        <dbReference type="RuleBase" id="RU004466"/>
    </source>
</evidence>
<evidence type="ECO:0000256" key="9">
    <source>
        <dbReference type="ARBA" id="ARBA00032380"/>
    </source>
</evidence>
<evidence type="ECO:0000256" key="7">
    <source>
        <dbReference type="ARBA" id="ARBA00022842"/>
    </source>
</evidence>
<dbReference type="SFLD" id="SFLDG01017">
    <property type="entry name" value="Polyprenyl_Transferase_Like"/>
    <property type="match status" value="1"/>
</dbReference>
<gene>
    <name evidence="13" type="ORF">DW070_10185</name>
    <name evidence="14" type="ORF">DW747_15210</name>
</gene>
<comment type="catalytic activity">
    <reaction evidence="11">
        <text>isopentenyl diphosphate + (2E)-geranyl diphosphate = (2E,6E)-farnesyl diphosphate + diphosphate</text>
        <dbReference type="Rhea" id="RHEA:19361"/>
        <dbReference type="ChEBI" id="CHEBI:33019"/>
        <dbReference type="ChEBI" id="CHEBI:58057"/>
        <dbReference type="ChEBI" id="CHEBI:128769"/>
        <dbReference type="ChEBI" id="CHEBI:175763"/>
        <dbReference type="EC" id="2.5.1.10"/>
    </reaction>
</comment>
<dbReference type="InterPro" id="IPR008949">
    <property type="entry name" value="Isoprenoid_synthase_dom_sf"/>
</dbReference>
<keyword evidence="16" id="KW-1185">Reference proteome</keyword>
<dbReference type="EC" id="2.5.1.10" evidence="3"/>
<evidence type="ECO:0000313" key="15">
    <source>
        <dbReference type="Proteomes" id="UP000260773"/>
    </source>
</evidence>
<dbReference type="CDD" id="cd00685">
    <property type="entry name" value="Trans_IPPS_HT"/>
    <property type="match status" value="1"/>
</dbReference>
<organism evidence="13 15">
    <name type="scientific">Coprococcus catus</name>
    <dbReference type="NCBI Taxonomy" id="116085"/>
    <lineage>
        <taxon>Bacteria</taxon>
        <taxon>Bacillati</taxon>
        <taxon>Bacillota</taxon>
        <taxon>Clostridia</taxon>
        <taxon>Lachnospirales</taxon>
        <taxon>Lachnospiraceae</taxon>
        <taxon>Coprococcus</taxon>
    </lineage>
</organism>
<name>A0A3E2TMA0_9FIRM</name>
<keyword evidence="6" id="KW-0479">Metal-binding</keyword>
<keyword evidence="7" id="KW-0460">Magnesium</keyword>
<dbReference type="GO" id="GO:0005737">
    <property type="term" value="C:cytoplasm"/>
    <property type="evidence" value="ECO:0007669"/>
    <property type="project" value="UniProtKB-ARBA"/>
</dbReference>
<evidence type="ECO:0000256" key="3">
    <source>
        <dbReference type="ARBA" id="ARBA00012439"/>
    </source>
</evidence>
<dbReference type="GO" id="GO:0004337">
    <property type="term" value="F:(2E,6E)-farnesyl diphosphate synthase activity"/>
    <property type="evidence" value="ECO:0007669"/>
    <property type="project" value="UniProtKB-EC"/>
</dbReference>
<evidence type="ECO:0000256" key="11">
    <source>
        <dbReference type="ARBA" id="ARBA00049399"/>
    </source>
</evidence>
<protein>
    <recommendedName>
        <fullName evidence="4">Farnesyl diphosphate synthase</fullName>
        <ecNumber evidence="3">2.5.1.10</ecNumber>
    </recommendedName>
    <alternativeName>
        <fullName evidence="10">(2E,6E)-farnesyl diphosphate synthase</fullName>
    </alternativeName>
    <alternativeName>
        <fullName evidence="9">Geranyltranstransferase</fullName>
    </alternativeName>
</protein>
<evidence type="ECO:0000256" key="5">
    <source>
        <dbReference type="ARBA" id="ARBA00022679"/>
    </source>
</evidence>
<evidence type="ECO:0000313" key="13">
    <source>
        <dbReference type="EMBL" id="RGB79518.1"/>
    </source>
</evidence>
<evidence type="ECO:0000256" key="1">
    <source>
        <dbReference type="ARBA" id="ARBA00001946"/>
    </source>
</evidence>
<dbReference type="EMBL" id="QVEP01000024">
    <property type="protein sequence ID" value="RGB79518.1"/>
    <property type="molecule type" value="Genomic_DNA"/>
</dbReference>
<dbReference type="GO" id="GO:0016114">
    <property type="term" value="P:terpenoid biosynthetic process"/>
    <property type="evidence" value="ECO:0007669"/>
    <property type="project" value="UniProtKB-ARBA"/>
</dbReference>
<reference evidence="15 16" key="1">
    <citation type="submission" date="2018-08" db="EMBL/GenBank/DDBJ databases">
        <title>A genome reference for cultivated species of the human gut microbiota.</title>
        <authorList>
            <person name="Zou Y."/>
            <person name="Xue W."/>
            <person name="Luo G."/>
        </authorList>
    </citation>
    <scope>NUCLEOTIDE SEQUENCE [LARGE SCALE GENOMIC DNA]</scope>
    <source>
        <strain evidence="13 15">AF45-17</strain>
        <strain evidence="14 16">AM28-39</strain>
    </source>
</reference>
<evidence type="ECO:0000256" key="4">
    <source>
        <dbReference type="ARBA" id="ARBA00015100"/>
    </source>
</evidence>
<accession>A0A3E2TMA0</accession>
<dbReference type="NCBIfam" id="NF045485">
    <property type="entry name" value="FPPsyn"/>
    <property type="match status" value="1"/>
</dbReference>
<comment type="caution">
    <text evidence="13">The sequence shown here is derived from an EMBL/GenBank/DDBJ whole genome shotgun (WGS) entry which is preliminary data.</text>
</comment>
<dbReference type="PANTHER" id="PTHR43281">
    <property type="entry name" value="FARNESYL DIPHOSPHATE SYNTHASE"/>
    <property type="match status" value="1"/>
</dbReference>
<dbReference type="FunFam" id="1.10.600.10:FF:000001">
    <property type="entry name" value="Geranylgeranyl diphosphate synthase"/>
    <property type="match status" value="1"/>
</dbReference>
<dbReference type="PANTHER" id="PTHR43281:SF1">
    <property type="entry name" value="FARNESYL DIPHOSPHATE SYNTHASE"/>
    <property type="match status" value="1"/>
</dbReference>
<sequence length="303" mass="33660">MQLEQELKEKTADIEKLLERMLPEEAGLQKTIFSAMRYSLMAGGKRIRPLLIAETYRFFGGTDMALAEPFMAAIEMIHTYSLIHDDLPALDNDDYRRGRLTSHKVYGEAMAILAGDALLNYAFETASKAMDHARDDEELLRVMKAFRILSSKPGINGMIGGQVVDVELTGKPIPEKTLRFIFELKTGALIEAAMMIGAQLAGASDEQIAAVEKAAGDIGMAFQIQDDVLDVIGNEALLGKPVHSDEKNEKTTWVTVYGLEQAKKDVAEYSEEAMAILAQMTGVTEPEKSFLYDFVEYLIHRNK</sequence>
<dbReference type="InterPro" id="IPR033749">
    <property type="entry name" value="Polyprenyl_synt_CS"/>
</dbReference>
<dbReference type="Proteomes" id="UP000260773">
    <property type="component" value="Unassembled WGS sequence"/>
</dbReference>
<dbReference type="PROSITE" id="PS00444">
    <property type="entry name" value="POLYPRENYL_SYNTHASE_2"/>
    <property type="match status" value="1"/>
</dbReference>
<dbReference type="GO" id="GO:0046872">
    <property type="term" value="F:metal ion binding"/>
    <property type="evidence" value="ECO:0007669"/>
    <property type="project" value="UniProtKB-KW"/>
</dbReference>
<dbReference type="SFLD" id="SFLDS00005">
    <property type="entry name" value="Isoprenoid_Synthase_Type_I"/>
    <property type="match status" value="1"/>
</dbReference>
<dbReference type="AlphaFoldDB" id="A0A3E2TMA0"/>
<evidence type="ECO:0000256" key="8">
    <source>
        <dbReference type="ARBA" id="ARBA00023229"/>
    </source>
</evidence>
<dbReference type="InterPro" id="IPR000092">
    <property type="entry name" value="Polyprenyl_synt"/>
</dbReference>
<dbReference type="InterPro" id="IPR053378">
    <property type="entry name" value="Prenyl_diphosphate_synthase"/>
</dbReference>
<dbReference type="SUPFAM" id="SSF48576">
    <property type="entry name" value="Terpenoid synthases"/>
    <property type="match status" value="1"/>
</dbReference>
<dbReference type="Proteomes" id="UP000261231">
    <property type="component" value="Unassembled WGS sequence"/>
</dbReference>
<comment type="cofactor">
    <cofactor evidence="1">
        <name>Mg(2+)</name>
        <dbReference type="ChEBI" id="CHEBI:18420"/>
    </cofactor>
</comment>
<dbReference type="EMBL" id="QVFD01000022">
    <property type="protein sequence ID" value="RGC43686.1"/>
    <property type="molecule type" value="Genomic_DNA"/>
</dbReference>
<dbReference type="RefSeq" id="WP_015512693.1">
    <property type="nucleotide sequence ID" value="NZ_JAJCNA010000016.1"/>
</dbReference>
<evidence type="ECO:0000256" key="6">
    <source>
        <dbReference type="ARBA" id="ARBA00022723"/>
    </source>
</evidence>
<dbReference type="OrthoDB" id="9805316at2"/>
<dbReference type="Gene3D" id="1.10.600.10">
    <property type="entry name" value="Farnesyl Diphosphate Synthase"/>
    <property type="match status" value="1"/>
</dbReference>